<dbReference type="GO" id="GO:0004174">
    <property type="term" value="F:electron-transferring-flavoprotein dehydrogenase activity"/>
    <property type="evidence" value="ECO:0007669"/>
    <property type="project" value="UniProtKB-UniRule"/>
</dbReference>
<dbReference type="eggNOG" id="COG0644">
    <property type="taxonomic scope" value="Bacteria"/>
</dbReference>
<dbReference type="SUPFAM" id="SSF54373">
    <property type="entry name" value="FAD-linked reductases, C-terminal domain"/>
    <property type="match status" value="1"/>
</dbReference>
<keyword evidence="4 12" id="KW-0285">Flavoprotein</keyword>
<dbReference type="EMBL" id="CP001940">
    <property type="protein sequence ID" value="ADH84908.1"/>
    <property type="molecule type" value="Genomic_DNA"/>
</dbReference>
<evidence type="ECO:0000256" key="11">
    <source>
        <dbReference type="ARBA" id="ARBA00023075"/>
    </source>
</evidence>
<comment type="cofactor">
    <cofactor evidence="1 12">
        <name>FAD</name>
        <dbReference type="ChEBI" id="CHEBI:57692"/>
    </cofactor>
</comment>
<comment type="catalytic activity">
    <reaction evidence="12">
        <text>a ubiquinone + reduced [electron-transfer flavoprotein] = a ubiquinol + oxidized [electron-transfer flavoprotein] + H(+)</text>
        <dbReference type="Rhea" id="RHEA:24052"/>
        <dbReference type="Rhea" id="RHEA-COMP:9565"/>
        <dbReference type="Rhea" id="RHEA-COMP:9566"/>
        <dbReference type="Rhea" id="RHEA-COMP:10685"/>
        <dbReference type="Rhea" id="RHEA-COMP:10686"/>
        <dbReference type="ChEBI" id="CHEBI:15378"/>
        <dbReference type="ChEBI" id="CHEBI:16389"/>
        <dbReference type="ChEBI" id="CHEBI:17976"/>
        <dbReference type="ChEBI" id="CHEBI:57692"/>
        <dbReference type="ChEBI" id="CHEBI:58307"/>
        <dbReference type="EC" id="1.5.5.1"/>
    </reaction>
</comment>
<dbReference type="GO" id="GO:0046872">
    <property type="term" value="F:metal ion binding"/>
    <property type="evidence" value="ECO:0007669"/>
    <property type="project" value="UniProtKB-KW"/>
</dbReference>
<dbReference type="InterPro" id="IPR049398">
    <property type="entry name" value="ETF-QO/FixC_UQ-bd"/>
</dbReference>
<keyword evidence="7 12" id="KW-0249">Electron transport</keyword>
<dbReference type="Pfam" id="PF21162">
    <property type="entry name" value="ETFQO_UQ-bd"/>
    <property type="match status" value="1"/>
</dbReference>
<dbReference type="STRING" id="589865.DaAHT2_0197"/>
<dbReference type="PANTHER" id="PTHR10617">
    <property type="entry name" value="ELECTRON TRANSFER FLAVOPROTEIN-UBIQUINONE OXIDOREDUCTASE"/>
    <property type="match status" value="1"/>
</dbReference>
<dbReference type="InterPro" id="IPR007859">
    <property type="entry name" value="ETF-QO/FixX_C"/>
</dbReference>
<dbReference type="OrthoDB" id="9799983at2"/>
<dbReference type="InterPro" id="IPR040156">
    <property type="entry name" value="ETF-QO"/>
</dbReference>
<dbReference type="RefSeq" id="WP_013162439.1">
    <property type="nucleotide sequence ID" value="NC_014216.1"/>
</dbReference>
<dbReference type="HOGENOM" id="CLU_009667_4_1_7"/>
<evidence type="ECO:0000259" key="13">
    <source>
        <dbReference type="PROSITE" id="PS51379"/>
    </source>
</evidence>
<keyword evidence="15" id="KW-1185">Reference proteome</keyword>
<dbReference type="AlphaFoldDB" id="D6Z626"/>
<evidence type="ECO:0000256" key="6">
    <source>
        <dbReference type="ARBA" id="ARBA00022827"/>
    </source>
</evidence>
<dbReference type="eggNOG" id="COG2440">
    <property type="taxonomic scope" value="Bacteria"/>
</dbReference>
<dbReference type="GO" id="GO:0051539">
    <property type="term" value="F:4 iron, 4 sulfur cluster binding"/>
    <property type="evidence" value="ECO:0007669"/>
    <property type="project" value="UniProtKB-UniRule"/>
</dbReference>
<keyword evidence="11 12" id="KW-0830">Ubiquinone</keyword>
<evidence type="ECO:0000256" key="8">
    <source>
        <dbReference type="ARBA" id="ARBA00023002"/>
    </source>
</evidence>
<dbReference type="Pfam" id="PF01946">
    <property type="entry name" value="Thi4"/>
    <property type="match status" value="1"/>
</dbReference>
<dbReference type="FunCoup" id="D6Z626">
    <property type="interactions" value="417"/>
</dbReference>
<comment type="function">
    <text evidence="2 12">Accepts electrons from ETF and reduces ubiquinone.</text>
</comment>
<dbReference type="InParanoid" id="D6Z626"/>
<keyword evidence="9 12" id="KW-0408">Iron</keyword>
<sequence>MNDNPQDYRKVDVLIVGAGPAGLAAAIAAKHRRPELAICVIDKGAAPGNHALSGAVLEPGALARLLDPVRPGWQESDEAGAVLLARVESDDVLWLPGHRRAVSLLPLLKTARLLGLGYGRMIHGGDYICSVSRLAAWLGKIAQELGVEVLPGFAAADLLWDQGAGRAAGVKLVDQGRDKEGRPQRNFLAGETISADFILLAEGCDGLLSEKFITMAGLQRAGEQLYSLGVKELIRVSDEQYAKFGDRRVVHAMGFPLWTPLSGPDVFGGGIMYPMGENRIAVGIIAGLDYRYHDFNPQNALSLFKEHHYVKQFIDGGTLVETGAKMIPEGGWEAVPRCPQNGTVGKGNVVLLGDAAGLVNMLKIKGLHNAIESGLAAAEALAANGSPEKLAAAYTAALERAGVVREMAAARNFRQCIARFGTTAGLLLAAAGRLLPRFKIKPDYTHLQREAFPRRAPAPYDKDTFTALARTGHREEEPCHLLIGDEALCRDHCLAKFNAPCITFCPAGVYEKIGPQPRPANPSNCLHCKTCQRKCPFDNIRWTVPEGGEGPRYTTM</sequence>
<keyword evidence="6 12" id="KW-0274">FAD</keyword>
<gene>
    <name evidence="14" type="ordered locus">DaAHT2_0197</name>
</gene>
<evidence type="ECO:0000256" key="4">
    <source>
        <dbReference type="ARBA" id="ARBA00022630"/>
    </source>
</evidence>
<dbReference type="PROSITE" id="PS00198">
    <property type="entry name" value="4FE4S_FER_1"/>
    <property type="match status" value="1"/>
</dbReference>
<dbReference type="Gene3D" id="3.30.70.20">
    <property type="match status" value="1"/>
</dbReference>
<reference evidence="15" key="1">
    <citation type="submission" date="2010-02" db="EMBL/GenBank/DDBJ databases">
        <title>Complete sequence of Desulfurivibrio alkaliphilus AHT2.</title>
        <authorList>
            <consortium name="US DOE Joint Genome Institute"/>
            <person name="Pitluck S."/>
            <person name="Chertkov O."/>
            <person name="Detter J.C."/>
            <person name="Han C."/>
            <person name="Tapia R."/>
            <person name="Larimer F."/>
            <person name="Land M."/>
            <person name="Hauser L."/>
            <person name="Kyrpides N."/>
            <person name="Mikhailova N."/>
            <person name="Sorokin D.Y."/>
            <person name="Muyzer G."/>
            <person name="Woyke T."/>
        </authorList>
    </citation>
    <scope>NUCLEOTIDE SEQUENCE [LARGE SCALE GENOMIC DNA]</scope>
    <source>
        <strain evidence="15">DSM 19089 / UNIQEM U267 / AHT2</strain>
    </source>
</reference>
<evidence type="ECO:0000256" key="7">
    <source>
        <dbReference type="ARBA" id="ARBA00022982"/>
    </source>
</evidence>
<dbReference type="SUPFAM" id="SSF54862">
    <property type="entry name" value="4Fe-4S ferredoxins"/>
    <property type="match status" value="1"/>
</dbReference>
<dbReference type="Gene3D" id="3.30.9.90">
    <property type="match status" value="1"/>
</dbReference>
<evidence type="ECO:0000256" key="12">
    <source>
        <dbReference type="RuleBase" id="RU366068"/>
    </source>
</evidence>
<dbReference type="EC" id="1.5.5.1" evidence="12"/>
<dbReference type="KEGG" id="dak:DaAHT2_0197"/>
<evidence type="ECO:0000313" key="14">
    <source>
        <dbReference type="EMBL" id="ADH84908.1"/>
    </source>
</evidence>
<evidence type="ECO:0000313" key="15">
    <source>
        <dbReference type="Proteomes" id="UP000001508"/>
    </source>
</evidence>
<evidence type="ECO:0000256" key="9">
    <source>
        <dbReference type="ARBA" id="ARBA00023004"/>
    </source>
</evidence>
<keyword evidence="10 12" id="KW-0411">Iron-sulfur</keyword>
<evidence type="ECO:0000256" key="10">
    <source>
        <dbReference type="ARBA" id="ARBA00023014"/>
    </source>
</evidence>
<feature type="domain" description="4Fe-4S ferredoxin-type" evidence="13">
    <location>
        <begin position="515"/>
        <end position="545"/>
    </location>
</feature>
<name>D6Z626_DESAT</name>
<comment type="cofactor">
    <cofactor evidence="12">
        <name>[4Fe-4S] cluster</name>
        <dbReference type="ChEBI" id="CHEBI:49883"/>
    </cofactor>
    <text evidence="12">Binds 1 [4Fe-4S] cluster.</text>
</comment>
<dbReference type="SUPFAM" id="SSF51905">
    <property type="entry name" value="FAD/NAD(P)-binding domain"/>
    <property type="match status" value="1"/>
</dbReference>
<organism evidence="14 15">
    <name type="scientific">Desulfurivibrio alkaliphilus (strain DSM 19089 / UNIQEM U267 / AHT2)</name>
    <dbReference type="NCBI Taxonomy" id="589865"/>
    <lineage>
        <taxon>Bacteria</taxon>
        <taxon>Pseudomonadati</taxon>
        <taxon>Thermodesulfobacteriota</taxon>
        <taxon>Desulfobulbia</taxon>
        <taxon>Desulfobulbales</taxon>
        <taxon>Desulfobulbaceae</taxon>
        <taxon>Desulfurivibrio</taxon>
    </lineage>
</organism>
<keyword evidence="5 12" id="KW-0479">Metal-binding</keyword>
<dbReference type="PANTHER" id="PTHR10617:SF107">
    <property type="entry name" value="ELECTRON TRANSFER FLAVOPROTEIN-UBIQUINONE OXIDOREDUCTASE, MITOCHONDRIAL"/>
    <property type="match status" value="1"/>
</dbReference>
<dbReference type="Gene3D" id="3.50.50.60">
    <property type="entry name" value="FAD/NAD(P)-binding domain"/>
    <property type="match status" value="1"/>
</dbReference>
<evidence type="ECO:0000256" key="1">
    <source>
        <dbReference type="ARBA" id="ARBA00001974"/>
    </source>
</evidence>
<evidence type="ECO:0000256" key="3">
    <source>
        <dbReference type="ARBA" id="ARBA00022448"/>
    </source>
</evidence>
<dbReference type="InterPro" id="IPR017900">
    <property type="entry name" value="4Fe4S_Fe_S_CS"/>
</dbReference>
<dbReference type="PRINTS" id="PR00420">
    <property type="entry name" value="RNGMNOXGNASE"/>
</dbReference>
<dbReference type="Proteomes" id="UP000001508">
    <property type="component" value="Chromosome"/>
</dbReference>
<keyword evidence="3 12" id="KW-0813">Transport</keyword>
<dbReference type="Pfam" id="PF05187">
    <property type="entry name" value="Fer4_ETF_QO"/>
    <property type="match status" value="1"/>
</dbReference>
<evidence type="ECO:0000256" key="2">
    <source>
        <dbReference type="ARBA" id="ARBA00002819"/>
    </source>
</evidence>
<keyword evidence="8 12" id="KW-0560">Oxidoreductase</keyword>
<dbReference type="InterPro" id="IPR017896">
    <property type="entry name" value="4Fe4S_Fe-S-bd"/>
</dbReference>
<evidence type="ECO:0000256" key="5">
    <source>
        <dbReference type="ARBA" id="ARBA00022723"/>
    </source>
</evidence>
<protein>
    <recommendedName>
        <fullName evidence="12">Electron transfer flavoprotein-ubiquinone oxidoreductase</fullName>
        <shortName evidence="12">ETF-QO</shortName>
        <ecNumber evidence="12">1.5.5.1</ecNumber>
    </recommendedName>
</protein>
<proteinExistence type="predicted"/>
<dbReference type="InterPro" id="IPR036188">
    <property type="entry name" value="FAD/NAD-bd_sf"/>
</dbReference>
<dbReference type="PROSITE" id="PS51379">
    <property type="entry name" value="4FE4S_FER_2"/>
    <property type="match status" value="1"/>
</dbReference>
<accession>D6Z626</accession>